<dbReference type="STRING" id="56804.BAE46_08135"/>
<dbReference type="NCBIfam" id="TIGR00667">
    <property type="entry name" value="aat"/>
    <property type="match status" value="1"/>
</dbReference>
<evidence type="ECO:0000256" key="13">
    <source>
        <dbReference type="ARBA" id="ARBA00077165"/>
    </source>
</evidence>
<dbReference type="InterPro" id="IPR042203">
    <property type="entry name" value="Leu/Phe-tRNA_Trfase_C"/>
</dbReference>
<evidence type="ECO:0000256" key="7">
    <source>
        <dbReference type="ARBA" id="ARBA00051538"/>
    </source>
</evidence>
<comment type="catalytic activity">
    <reaction evidence="5 15">
        <text>L-phenylalanyl-tRNA(Phe) + an N-terminal L-alpha-aminoacyl-[protein] = an N-terminal L-phenylalanyl-L-alpha-aminoacyl-[protein] + tRNA(Phe)</text>
        <dbReference type="Rhea" id="RHEA:43632"/>
        <dbReference type="Rhea" id="RHEA-COMP:9668"/>
        <dbReference type="Rhea" id="RHEA-COMP:9699"/>
        <dbReference type="Rhea" id="RHEA-COMP:10636"/>
        <dbReference type="Rhea" id="RHEA-COMP:10637"/>
        <dbReference type="ChEBI" id="CHEBI:78442"/>
        <dbReference type="ChEBI" id="CHEBI:78531"/>
        <dbReference type="ChEBI" id="CHEBI:78597"/>
        <dbReference type="ChEBI" id="CHEBI:83561"/>
        <dbReference type="EC" id="2.3.2.6"/>
    </reaction>
</comment>
<dbReference type="Proteomes" id="UP000053586">
    <property type="component" value="Unassembled WGS sequence"/>
</dbReference>
<dbReference type="Gene3D" id="3.30.70.3550">
    <property type="entry name" value="Leucyl/phenylalanyl-tRNA-protein transferase, N-terminal domain"/>
    <property type="match status" value="1"/>
</dbReference>
<keyword evidence="4 15" id="KW-0012">Acyltransferase</keyword>
<evidence type="ECO:0000256" key="3">
    <source>
        <dbReference type="ARBA" id="ARBA00022679"/>
    </source>
</evidence>
<dbReference type="eggNOG" id="COG2360">
    <property type="taxonomic scope" value="Bacteria"/>
</dbReference>
<dbReference type="InterPro" id="IPR016181">
    <property type="entry name" value="Acyl_CoA_acyltransferase"/>
</dbReference>
<evidence type="ECO:0000313" key="16">
    <source>
        <dbReference type="EMBL" id="GAB54774.1"/>
    </source>
</evidence>
<name>H5T8Z7_9ALTE</name>
<evidence type="ECO:0000256" key="10">
    <source>
        <dbReference type="ARBA" id="ARBA00066767"/>
    </source>
</evidence>
<comment type="catalytic activity">
    <reaction evidence="7 15">
        <text>N-terminal L-lysyl-[protein] + L-leucyl-tRNA(Leu) = N-terminal L-leucyl-L-lysyl-[protein] + tRNA(Leu) + H(+)</text>
        <dbReference type="Rhea" id="RHEA:12340"/>
        <dbReference type="Rhea" id="RHEA-COMP:9613"/>
        <dbReference type="Rhea" id="RHEA-COMP:9622"/>
        <dbReference type="Rhea" id="RHEA-COMP:12670"/>
        <dbReference type="Rhea" id="RHEA-COMP:12671"/>
        <dbReference type="ChEBI" id="CHEBI:15378"/>
        <dbReference type="ChEBI" id="CHEBI:65249"/>
        <dbReference type="ChEBI" id="CHEBI:78442"/>
        <dbReference type="ChEBI" id="CHEBI:78494"/>
        <dbReference type="ChEBI" id="CHEBI:133043"/>
        <dbReference type="EC" id="2.3.2.6"/>
    </reaction>
</comment>
<dbReference type="InterPro" id="IPR042221">
    <property type="entry name" value="Leu/Phe-tRNA_Trfase_N"/>
</dbReference>
<dbReference type="PANTHER" id="PTHR30098:SF2">
    <property type="entry name" value="LEUCYL_PHENYLALANYL-TRNA--PROTEIN TRANSFERASE"/>
    <property type="match status" value="1"/>
</dbReference>
<dbReference type="GO" id="GO:0030163">
    <property type="term" value="P:protein catabolic process"/>
    <property type="evidence" value="ECO:0007669"/>
    <property type="project" value="UniProtKB-UniRule"/>
</dbReference>
<evidence type="ECO:0000256" key="11">
    <source>
        <dbReference type="ARBA" id="ARBA00074372"/>
    </source>
</evidence>
<accession>H5T8Z7</accession>
<protein>
    <recommendedName>
        <fullName evidence="11 15">Leucyl/phenylalanyl-tRNA--protein transferase</fullName>
        <ecNumber evidence="10 15">2.3.2.6</ecNumber>
    </recommendedName>
    <alternativeName>
        <fullName evidence="12 15">L/F-transferase</fullName>
    </alternativeName>
    <alternativeName>
        <fullName evidence="13 15">Leucyltransferase</fullName>
    </alternativeName>
    <alternativeName>
        <fullName evidence="14 15">Phenyalanyltransferase</fullName>
    </alternativeName>
</protein>
<dbReference type="AlphaFoldDB" id="H5T8Z7"/>
<dbReference type="EC" id="2.3.2.6" evidence="10 15"/>
<comment type="subcellular location">
    <subcellularLocation>
        <location evidence="1 15">Cytoplasm</location>
    </subcellularLocation>
</comment>
<dbReference type="HAMAP" id="MF_00688">
    <property type="entry name" value="Leu_Phe_trans"/>
    <property type="match status" value="1"/>
</dbReference>
<evidence type="ECO:0000256" key="6">
    <source>
        <dbReference type="ARBA" id="ARBA00050652"/>
    </source>
</evidence>
<keyword evidence="2 15" id="KW-0963">Cytoplasm</keyword>
<keyword evidence="17" id="KW-1185">Reference proteome</keyword>
<evidence type="ECO:0000256" key="1">
    <source>
        <dbReference type="ARBA" id="ARBA00004496"/>
    </source>
</evidence>
<dbReference type="Gene3D" id="3.40.630.70">
    <property type="entry name" value="Leucyl/phenylalanyl-tRNA-protein transferase, C-terminal domain"/>
    <property type="match status" value="1"/>
</dbReference>
<evidence type="ECO:0000256" key="8">
    <source>
        <dbReference type="ARBA" id="ARBA00054043"/>
    </source>
</evidence>
<comment type="catalytic activity">
    <reaction evidence="6 15">
        <text>N-terminal L-arginyl-[protein] + L-leucyl-tRNA(Leu) = N-terminal L-leucyl-L-arginyl-[protein] + tRNA(Leu) + H(+)</text>
        <dbReference type="Rhea" id="RHEA:50416"/>
        <dbReference type="Rhea" id="RHEA-COMP:9613"/>
        <dbReference type="Rhea" id="RHEA-COMP:9622"/>
        <dbReference type="Rhea" id="RHEA-COMP:12672"/>
        <dbReference type="Rhea" id="RHEA-COMP:12673"/>
        <dbReference type="ChEBI" id="CHEBI:15378"/>
        <dbReference type="ChEBI" id="CHEBI:64719"/>
        <dbReference type="ChEBI" id="CHEBI:78442"/>
        <dbReference type="ChEBI" id="CHEBI:78494"/>
        <dbReference type="ChEBI" id="CHEBI:133044"/>
        <dbReference type="EC" id="2.3.2.6"/>
    </reaction>
</comment>
<sequence length="243" mass="27299">MIELFKLNHTLSFPALELALDEPNGLLAFGGDLSPARLISAYKRGIFPWYNAHEPILWWSPSPRAIIRTEHFKANKSLRKSIRKHGYTASLNTRFNDVIEHCSSVQRHDLNNIQASEDSISSNTWISPDMLNAYKALHQKGYAHSVEITNGSGELVGGLYGVVVSGIFCGESMFHLQTDASKAAFLALCTHMKMHNLLIIDCQLVNPHLEKLGCVAIDRSEFIDLLCQHQQTVDCWQVQSLRL</sequence>
<evidence type="ECO:0000256" key="9">
    <source>
        <dbReference type="ARBA" id="ARBA00061535"/>
    </source>
</evidence>
<evidence type="ECO:0000256" key="5">
    <source>
        <dbReference type="ARBA" id="ARBA00050607"/>
    </source>
</evidence>
<evidence type="ECO:0000313" key="17">
    <source>
        <dbReference type="Proteomes" id="UP000053586"/>
    </source>
</evidence>
<dbReference type="GO" id="GO:0005737">
    <property type="term" value="C:cytoplasm"/>
    <property type="evidence" value="ECO:0007669"/>
    <property type="project" value="UniProtKB-SubCell"/>
</dbReference>
<proteinExistence type="inferred from homology"/>
<dbReference type="RefSeq" id="WP_006003275.1">
    <property type="nucleotide sequence ID" value="NZ_BAET01000007.1"/>
</dbReference>
<evidence type="ECO:0000256" key="12">
    <source>
        <dbReference type="ARBA" id="ARBA00077136"/>
    </source>
</evidence>
<dbReference type="PANTHER" id="PTHR30098">
    <property type="entry name" value="LEUCYL/PHENYLALANYL-TRNA--PROTEIN TRANSFERASE"/>
    <property type="match status" value="1"/>
</dbReference>
<keyword evidence="3 15" id="KW-0808">Transferase</keyword>
<evidence type="ECO:0000256" key="2">
    <source>
        <dbReference type="ARBA" id="ARBA00022490"/>
    </source>
</evidence>
<comment type="function">
    <text evidence="8 15">Functions in the N-end rule pathway of protein degradation where it conjugates Leu, Phe and, less efficiently, Met from aminoacyl-tRNAs to the N-termini of proteins containing an N-terminal arginine or lysine.</text>
</comment>
<reference evidence="16 17" key="1">
    <citation type="journal article" date="2012" name="J. Bacteriol.">
        <title>Genome sequence of proteorhodopsin-containing sea ice bacterium Glaciecola punicea ACAM 611T.</title>
        <authorList>
            <person name="Qin Q.-L."/>
            <person name="Xie B.-B."/>
            <person name="Shu Y.-L."/>
            <person name="Rong J.-C."/>
            <person name="Zhao D.-L."/>
            <person name="Zhang X.-Y."/>
            <person name="Chen X.-L."/>
            <person name="Zhou B.-C."/>
            <person name="Zhanga Y.-Z."/>
        </authorList>
    </citation>
    <scope>NUCLEOTIDE SEQUENCE [LARGE SCALE GENOMIC DNA]</scope>
    <source>
        <strain evidence="16 17">ACAM 611</strain>
    </source>
</reference>
<organism evidence="16 17">
    <name type="scientific">Glaciecola punicea ACAM 611</name>
    <dbReference type="NCBI Taxonomy" id="1121923"/>
    <lineage>
        <taxon>Bacteria</taxon>
        <taxon>Pseudomonadati</taxon>
        <taxon>Pseudomonadota</taxon>
        <taxon>Gammaproteobacteria</taxon>
        <taxon>Alteromonadales</taxon>
        <taxon>Alteromonadaceae</taxon>
        <taxon>Glaciecola</taxon>
    </lineage>
</organism>
<dbReference type="InterPro" id="IPR004616">
    <property type="entry name" value="Leu/Phe-tRNA_Trfase"/>
</dbReference>
<dbReference type="SUPFAM" id="SSF55729">
    <property type="entry name" value="Acyl-CoA N-acyltransferases (Nat)"/>
    <property type="match status" value="1"/>
</dbReference>
<dbReference type="EMBL" id="BAET01000007">
    <property type="protein sequence ID" value="GAB54774.1"/>
    <property type="molecule type" value="Genomic_DNA"/>
</dbReference>
<dbReference type="GO" id="GO:0008914">
    <property type="term" value="F:leucyl-tRNA--protein transferase activity"/>
    <property type="evidence" value="ECO:0007669"/>
    <property type="project" value="UniProtKB-UniRule"/>
</dbReference>
<dbReference type="OrthoDB" id="9790282at2"/>
<comment type="caution">
    <text evidence="16">The sequence shown here is derived from an EMBL/GenBank/DDBJ whole genome shotgun (WGS) entry which is preliminary data.</text>
</comment>
<dbReference type="FunFam" id="3.30.70.3550:FF:000001">
    <property type="entry name" value="Leucyl/phenylalanyl-tRNA--protein transferase"/>
    <property type="match status" value="1"/>
</dbReference>
<evidence type="ECO:0000256" key="4">
    <source>
        <dbReference type="ARBA" id="ARBA00023315"/>
    </source>
</evidence>
<comment type="similarity">
    <text evidence="9 15">Belongs to the L/F-transferase family.</text>
</comment>
<gene>
    <name evidence="15 16" type="primary">aat</name>
    <name evidence="16" type="ORF">GPUN_0634</name>
</gene>
<evidence type="ECO:0000256" key="14">
    <source>
        <dbReference type="ARBA" id="ARBA00083640"/>
    </source>
</evidence>
<evidence type="ECO:0000256" key="15">
    <source>
        <dbReference type="HAMAP-Rule" id="MF_00688"/>
    </source>
</evidence>
<reference evidence="16 17" key="2">
    <citation type="journal article" date="2017" name="Antonie Van Leeuwenhoek">
        <title>Rhizobium rhizosphaerae sp. nov., a novel species isolated from rice rhizosphere.</title>
        <authorList>
            <person name="Zhao J.J."/>
            <person name="Zhang J."/>
            <person name="Zhang R.J."/>
            <person name="Zhang C.W."/>
            <person name="Yin H.Q."/>
            <person name="Zhang X.X."/>
        </authorList>
    </citation>
    <scope>NUCLEOTIDE SEQUENCE [LARGE SCALE GENOMIC DNA]</scope>
    <source>
        <strain evidence="16 17">ACAM 611</strain>
    </source>
</reference>
<dbReference type="Pfam" id="PF03588">
    <property type="entry name" value="Leu_Phe_trans"/>
    <property type="match status" value="1"/>
</dbReference>